<dbReference type="GO" id="GO:0005634">
    <property type="term" value="C:nucleus"/>
    <property type="evidence" value="ECO:0007669"/>
    <property type="project" value="TreeGrafter"/>
</dbReference>
<dbReference type="Pfam" id="PF00172">
    <property type="entry name" value="Zn_clus"/>
    <property type="match status" value="1"/>
</dbReference>
<keyword evidence="5" id="KW-0804">Transcription</keyword>
<dbReference type="GO" id="GO:0001080">
    <property type="term" value="P:nitrogen catabolite activation of transcription from RNA polymerase II promoter"/>
    <property type="evidence" value="ECO:0007669"/>
    <property type="project" value="TreeGrafter"/>
</dbReference>
<dbReference type="InterPro" id="IPR001138">
    <property type="entry name" value="Zn2Cys6_DnaBD"/>
</dbReference>
<keyword evidence="6" id="KW-0539">Nucleus</keyword>
<evidence type="ECO:0000256" key="7">
    <source>
        <dbReference type="SAM" id="MobiDB-lite"/>
    </source>
</evidence>
<keyword evidence="1" id="KW-0479">Metal-binding</keyword>
<keyword evidence="2" id="KW-0862">Zinc</keyword>
<evidence type="ECO:0000256" key="4">
    <source>
        <dbReference type="ARBA" id="ARBA00023125"/>
    </source>
</evidence>
<keyword evidence="4" id="KW-0238">DNA-binding</keyword>
<evidence type="ECO:0000256" key="6">
    <source>
        <dbReference type="ARBA" id="ARBA00023242"/>
    </source>
</evidence>
<feature type="domain" description="Zn(2)-C6 fungal-type" evidence="8">
    <location>
        <begin position="58"/>
        <end position="90"/>
    </location>
</feature>
<evidence type="ECO:0000256" key="2">
    <source>
        <dbReference type="ARBA" id="ARBA00022833"/>
    </source>
</evidence>
<sequence length="754" mass="86485">MNEKEQDNEDRSDNDLLKKIVGNSMEDQFEQVHSENGTNKRVEVLNVKRTRKKRRTFSCELCRKSKTRCDFEPVNGKCHRCNVLQLDCSLTEEREREIIAAAREKSGSIGLRDGSSDTSDVLLASGHPQLVTSNTCLPDQLEKRLSKVESRVEGLDDKLDLVLALLREPSDDGVRTMTKLNPHLPSFGDFSKGMSPLTAPNYGSQFRRASHSLTDRVLNDPPLKLIGNIDNRLFPREARSKQDEYAKQQRPFVVARVNFLDFYEKHQELCLQLSKEFLIRSHFWIIPGGIKEIDDNYVRKHVFITSVFTIIAMSFDDNEKYASEQEMLYPLVERFLTNTLTMFENLIAHDIEAILYCCMFHISRKAKRHRQLQFNSLVLSNFALNSLLSFFNFNKLKKRVIIDEIYDLTDLYHLRILNSLTACKLEYSVSYGCFSTLDDSTKELNNLTAKFPQSNFGDDIKISEINLGDIVNSIFVNFEEFYETTRDRFVTGDDTLGSSDSTKNPDLLVFAELSYWVTNWKELLSKDGAGVLLFTFDYYYIMICRSFISEFLSDIRTNPAFMARTLNTMKEHAFSLIKGFLRLQPSLIKGAPMLTSHQLVYACLTLCDFLDWFPSSERQSVLNICTRVYWHLNTIGEKKNEATDNVGKIIKSIIDTSRYRVSRGQQVSSLSTTGWTRERTGSNKTNFVTEPPKTDSQSGGQSRNSPSETASAAGSFMMPDVDQFTSFEEFFQDFFENLKPTTQQIFSSQKNLVP</sequence>
<feature type="compositionally biased region" description="Polar residues" evidence="7">
    <location>
        <begin position="682"/>
        <end position="712"/>
    </location>
</feature>
<keyword evidence="3" id="KW-0805">Transcription regulation</keyword>
<evidence type="ECO:0000256" key="1">
    <source>
        <dbReference type="ARBA" id="ARBA00022723"/>
    </source>
</evidence>
<dbReference type="PANTHER" id="PTHR31668">
    <property type="entry name" value="GLUCOSE TRANSPORT TRANSCRIPTION REGULATOR RGT1-RELATED-RELATED"/>
    <property type="match status" value="1"/>
</dbReference>
<gene>
    <name evidence="9" type="ORF">HG537_0B00440</name>
</gene>
<proteinExistence type="predicted"/>
<dbReference type="SMART" id="SM00066">
    <property type="entry name" value="GAL4"/>
    <property type="match status" value="1"/>
</dbReference>
<dbReference type="GO" id="GO:0000981">
    <property type="term" value="F:DNA-binding transcription factor activity, RNA polymerase II-specific"/>
    <property type="evidence" value="ECO:0007669"/>
    <property type="project" value="InterPro"/>
</dbReference>
<dbReference type="AlphaFoldDB" id="A0A7H9HQS1"/>
<dbReference type="GO" id="GO:0008270">
    <property type="term" value="F:zinc ion binding"/>
    <property type="evidence" value="ECO:0007669"/>
    <property type="project" value="InterPro"/>
</dbReference>
<dbReference type="GO" id="GO:0003677">
    <property type="term" value="F:DNA binding"/>
    <property type="evidence" value="ECO:0007669"/>
    <property type="project" value="UniProtKB-KW"/>
</dbReference>
<dbReference type="PROSITE" id="PS50048">
    <property type="entry name" value="ZN2_CY6_FUNGAL_2"/>
    <property type="match status" value="1"/>
</dbReference>
<evidence type="ECO:0000313" key="9">
    <source>
        <dbReference type="EMBL" id="QLQ78695.1"/>
    </source>
</evidence>
<name>A0A7H9HQS1_9SACH</name>
<evidence type="ECO:0000256" key="5">
    <source>
        <dbReference type="ARBA" id="ARBA00023163"/>
    </source>
</evidence>
<organism evidence="9 10">
    <name type="scientific">Torulaspora globosa</name>
    <dbReference type="NCBI Taxonomy" id="48254"/>
    <lineage>
        <taxon>Eukaryota</taxon>
        <taxon>Fungi</taxon>
        <taxon>Dikarya</taxon>
        <taxon>Ascomycota</taxon>
        <taxon>Saccharomycotina</taxon>
        <taxon>Saccharomycetes</taxon>
        <taxon>Saccharomycetales</taxon>
        <taxon>Saccharomycetaceae</taxon>
        <taxon>Torulaspora</taxon>
    </lineage>
</organism>
<dbReference type="PANTHER" id="PTHR31668:SF9">
    <property type="entry name" value="URACIL CATABOLISM PROTEIN 2"/>
    <property type="match status" value="1"/>
</dbReference>
<dbReference type="Gene3D" id="4.10.240.10">
    <property type="entry name" value="Zn(2)-C6 fungal-type DNA-binding domain"/>
    <property type="match status" value="1"/>
</dbReference>
<protein>
    <recommendedName>
        <fullName evidence="8">Zn(2)-C6 fungal-type domain-containing protein</fullName>
    </recommendedName>
</protein>
<dbReference type="SUPFAM" id="SSF57701">
    <property type="entry name" value="Zn2/Cys6 DNA-binding domain"/>
    <property type="match status" value="1"/>
</dbReference>
<dbReference type="CDD" id="cd00067">
    <property type="entry name" value="GAL4"/>
    <property type="match status" value="1"/>
</dbReference>
<reference evidence="9 10" key="1">
    <citation type="submission" date="2020-06" db="EMBL/GenBank/DDBJ databases">
        <title>The yeast mating-type switching endonuclease HO is a domesticated member of an unorthodox homing genetic element family.</title>
        <authorList>
            <person name="Coughlan A.Y."/>
            <person name="Lombardi L."/>
            <person name="Braun-Galleani S."/>
            <person name="Martos A.R."/>
            <person name="Galeote V."/>
            <person name="Bigey F."/>
            <person name="Dequin S."/>
            <person name="Byrne K.P."/>
            <person name="Wolfe K.H."/>
        </authorList>
    </citation>
    <scope>NUCLEOTIDE SEQUENCE [LARGE SCALE GENOMIC DNA]</scope>
    <source>
        <strain evidence="9 10">CBS2947</strain>
    </source>
</reference>
<evidence type="ECO:0000259" key="8">
    <source>
        <dbReference type="PROSITE" id="PS50048"/>
    </source>
</evidence>
<keyword evidence="10" id="KW-1185">Reference proteome</keyword>
<dbReference type="EMBL" id="CP059268">
    <property type="protein sequence ID" value="QLQ78695.1"/>
    <property type="molecule type" value="Genomic_DNA"/>
</dbReference>
<dbReference type="Proteomes" id="UP000510647">
    <property type="component" value="Chromosome 2"/>
</dbReference>
<accession>A0A7H9HQS1</accession>
<dbReference type="PROSITE" id="PS00463">
    <property type="entry name" value="ZN2_CY6_FUNGAL_1"/>
    <property type="match status" value="1"/>
</dbReference>
<dbReference type="InterPro" id="IPR050797">
    <property type="entry name" value="Carb_Metab_Trans_Reg"/>
</dbReference>
<evidence type="ECO:0000256" key="3">
    <source>
        <dbReference type="ARBA" id="ARBA00023015"/>
    </source>
</evidence>
<feature type="region of interest" description="Disordered" evidence="7">
    <location>
        <begin position="670"/>
        <end position="713"/>
    </location>
</feature>
<dbReference type="OrthoDB" id="2595934at2759"/>
<dbReference type="InterPro" id="IPR036864">
    <property type="entry name" value="Zn2-C6_fun-type_DNA-bd_sf"/>
</dbReference>
<evidence type="ECO:0000313" key="10">
    <source>
        <dbReference type="Proteomes" id="UP000510647"/>
    </source>
</evidence>